<gene>
    <name evidence="3" type="ORF">Asi02nite_39710</name>
</gene>
<accession>A0ABQ4CTX0</accession>
<comment type="caution">
    <text evidence="3">The sequence shown here is derived from an EMBL/GenBank/DDBJ whole genome shotgun (WGS) entry which is preliminary data.</text>
</comment>
<dbReference type="SUPFAM" id="SSF51735">
    <property type="entry name" value="NAD(P)-binding Rossmann-fold domains"/>
    <property type="match status" value="1"/>
</dbReference>
<dbReference type="PANTHER" id="PTHR44196:SF1">
    <property type="entry name" value="DEHYDROGENASE_REDUCTASE SDR FAMILY MEMBER 7B"/>
    <property type="match status" value="1"/>
</dbReference>
<evidence type="ECO:0008006" key="5">
    <source>
        <dbReference type="Google" id="ProtNLM"/>
    </source>
</evidence>
<dbReference type="EMBL" id="BONE01000031">
    <property type="protein sequence ID" value="GIF74453.1"/>
    <property type="molecule type" value="Genomic_DNA"/>
</dbReference>
<evidence type="ECO:0000313" key="3">
    <source>
        <dbReference type="EMBL" id="GIF74453.1"/>
    </source>
</evidence>
<sequence>MFFNPMIPLYSMSKFAVRGLALNLRQAVAGERDIHVCLVLPGPVDTPFFVRAANHAGHELRAIPPAYAPERLAAAILAQARSPRRQTTVGVVSYAILASHRVAPRLTESLVGWWAAIGLIRPTRAAHGSGALFDSPPAGTVHGGYRRGRLRRRLGEWWGREQAARSG</sequence>
<keyword evidence="4" id="KW-1185">Reference proteome</keyword>
<dbReference type="PANTHER" id="PTHR44196">
    <property type="entry name" value="DEHYDROGENASE/REDUCTASE SDR FAMILY MEMBER 7B"/>
    <property type="match status" value="1"/>
</dbReference>
<protein>
    <recommendedName>
        <fullName evidence="5">Short chain dehydrogenase</fullName>
    </recommendedName>
</protein>
<dbReference type="RefSeq" id="WP_275410368.1">
    <property type="nucleotide sequence ID" value="NZ_BONE01000031.1"/>
</dbReference>
<evidence type="ECO:0000256" key="1">
    <source>
        <dbReference type="ARBA" id="ARBA00006484"/>
    </source>
</evidence>
<name>A0ABQ4CTX0_9ACTN</name>
<dbReference type="Gene3D" id="3.40.50.720">
    <property type="entry name" value="NAD(P)-binding Rossmann-like Domain"/>
    <property type="match status" value="1"/>
</dbReference>
<evidence type="ECO:0000313" key="4">
    <source>
        <dbReference type="Proteomes" id="UP000604117"/>
    </source>
</evidence>
<evidence type="ECO:0000256" key="2">
    <source>
        <dbReference type="ARBA" id="ARBA00023002"/>
    </source>
</evidence>
<keyword evidence="2" id="KW-0560">Oxidoreductase</keyword>
<proteinExistence type="inferred from homology"/>
<comment type="similarity">
    <text evidence="1">Belongs to the short-chain dehydrogenases/reductases (SDR) family.</text>
</comment>
<dbReference type="InterPro" id="IPR036291">
    <property type="entry name" value="NAD(P)-bd_dom_sf"/>
</dbReference>
<reference evidence="3 4" key="1">
    <citation type="submission" date="2021-01" db="EMBL/GenBank/DDBJ databases">
        <title>Whole genome shotgun sequence of Asanoa siamensis NBRC 107932.</title>
        <authorList>
            <person name="Komaki H."/>
            <person name="Tamura T."/>
        </authorList>
    </citation>
    <scope>NUCLEOTIDE SEQUENCE [LARGE SCALE GENOMIC DNA]</scope>
    <source>
        <strain evidence="3 4">NBRC 107932</strain>
    </source>
</reference>
<dbReference type="Pfam" id="PF00106">
    <property type="entry name" value="adh_short"/>
    <property type="match status" value="1"/>
</dbReference>
<dbReference type="Proteomes" id="UP000604117">
    <property type="component" value="Unassembled WGS sequence"/>
</dbReference>
<dbReference type="InterPro" id="IPR002347">
    <property type="entry name" value="SDR_fam"/>
</dbReference>
<organism evidence="3 4">
    <name type="scientific">Asanoa siamensis</name>
    <dbReference type="NCBI Taxonomy" id="926357"/>
    <lineage>
        <taxon>Bacteria</taxon>
        <taxon>Bacillati</taxon>
        <taxon>Actinomycetota</taxon>
        <taxon>Actinomycetes</taxon>
        <taxon>Micromonosporales</taxon>
        <taxon>Micromonosporaceae</taxon>
        <taxon>Asanoa</taxon>
    </lineage>
</organism>